<evidence type="ECO:0000256" key="2">
    <source>
        <dbReference type="ARBA" id="ARBA00022679"/>
    </source>
</evidence>
<dbReference type="InterPro" id="IPR008278">
    <property type="entry name" value="4-PPantetheinyl_Trfase_dom"/>
</dbReference>
<keyword evidence="6" id="KW-1185">Reference proteome</keyword>
<evidence type="ECO:0000259" key="3">
    <source>
        <dbReference type="Pfam" id="PF01648"/>
    </source>
</evidence>
<dbReference type="InterPro" id="IPR055066">
    <property type="entry name" value="AASDHPPT_N"/>
</dbReference>
<evidence type="ECO:0000313" key="5">
    <source>
        <dbReference type="EMBL" id="MBP1045765.1"/>
    </source>
</evidence>
<dbReference type="InterPro" id="IPR050559">
    <property type="entry name" value="P-Pant_transferase_sf"/>
</dbReference>
<feature type="domain" description="4'-phosphopantetheinyl transferase N-terminal" evidence="4">
    <location>
        <begin position="19"/>
        <end position="98"/>
    </location>
</feature>
<comment type="caution">
    <text evidence="5">The sequence shown here is derived from an EMBL/GenBank/DDBJ whole genome shotgun (WGS) entry which is preliminary data.</text>
</comment>
<feature type="domain" description="4'-phosphopantetheinyl transferase" evidence="3">
    <location>
        <begin position="104"/>
        <end position="182"/>
    </location>
</feature>
<evidence type="ECO:0000256" key="1">
    <source>
        <dbReference type="ARBA" id="ARBA00010990"/>
    </source>
</evidence>
<reference evidence="5 6" key="1">
    <citation type="submission" date="2020-12" db="EMBL/GenBank/DDBJ databases">
        <title>Vagococcus allomyrinae sp. nov. and Enterococcus lavae sp. nov., isolated from the larvae of Allomyrina dichotoma.</title>
        <authorList>
            <person name="Lee S.D."/>
        </authorList>
    </citation>
    <scope>NUCLEOTIDE SEQUENCE [LARGE SCALE GENOMIC DNA]</scope>
    <source>
        <strain evidence="5 6">BWM-S5</strain>
    </source>
</reference>
<name>A0ABS4CGM1_9ENTE</name>
<evidence type="ECO:0000259" key="4">
    <source>
        <dbReference type="Pfam" id="PF22624"/>
    </source>
</evidence>
<dbReference type="Pfam" id="PF01648">
    <property type="entry name" value="ACPS"/>
    <property type="match status" value="1"/>
</dbReference>
<gene>
    <name evidence="5" type="ORF">I6N96_05695</name>
</gene>
<dbReference type="Gene3D" id="3.90.470.20">
    <property type="entry name" value="4'-phosphopantetheinyl transferase domain"/>
    <property type="match status" value="1"/>
</dbReference>
<dbReference type="RefSeq" id="WP_209556551.1">
    <property type="nucleotide sequence ID" value="NZ_JAEDXU010000002.1"/>
</dbReference>
<proteinExistence type="inferred from homology"/>
<protein>
    <submittedName>
        <fullName evidence="5">4'-phosphopantetheinyl transferase superfamily protein</fullName>
    </submittedName>
</protein>
<keyword evidence="2 5" id="KW-0808">Transferase</keyword>
<dbReference type="EMBL" id="JAEDXU010000002">
    <property type="protein sequence ID" value="MBP1045765.1"/>
    <property type="molecule type" value="Genomic_DNA"/>
</dbReference>
<dbReference type="SUPFAM" id="SSF56214">
    <property type="entry name" value="4'-phosphopantetheinyl transferase"/>
    <property type="match status" value="2"/>
</dbReference>
<dbReference type="PANTHER" id="PTHR12215">
    <property type="entry name" value="PHOSPHOPANTETHEINE TRANSFERASE"/>
    <property type="match status" value="1"/>
</dbReference>
<dbReference type="Pfam" id="PF22624">
    <property type="entry name" value="AASDHPPT_N"/>
    <property type="match status" value="1"/>
</dbReference>
<accession>A0ABS4CGM1</accession>
<dbReference type="GO" id="GO:0016740">
    <property type="term" value="F:transferase activity"/>
    <property type="evidence" value="ECO:0007669"/>
    <property type="project" value="UniProtKB-KW"/>
</dbReference>
<dbReference type="Proteomes" id="UP000673375">
    <property type="component" value="Unassembled WGS sequence"/>
</dbReference>
<dbReference type="PANTHER" id="PTHR12215:SF10">
    <property type="entry name" value="L-AMINOADIPATE-SEMIALDEHYDE DEHYDROGENASE-PHOSPHOPANTETHEINYL TRANSFERASE"/>
    <property type="match status" value="1"/>
</dbReference>
<organism evidence="5 6">
    <name type="scientific">Enterococcus larvae</name>
    <dbReference type="NCBI Taxonomy" id="2794352"/>
    <lineage>
        <taxon>Bacteria</taxon>
        <taxon>Bacillati</taxon>
        <taxon>Bacillota</taxon>
        <taxon>Bacilli</taxon>
        <taxon>Lactobacillales</taxon>
        <taxon>Enterococcaceae</taxon>
        <taxon>Enterococcus</taxon>
    </lineage>
</organism>
<dbReference type="InterPro" id="IPR037143">
    <property type="entry name" value="4-PPantetheinyl_Trfase_dom_sf"/>
</dbReference>
<comment type="similarity">
    <text evidence="1">Belongs to the P-Pant transferase superfamily. Gsp/Sfp/HetI/AcpT family.</text>
</comment>
<evidence type="ECO:0000313" key="6">
    <source>
        <dbReference type="Proteomes" id="UP000673375"/>
    </source>
</evidence>
<sequence>MIQLYAIDLNNYKEIGGYTRFFSLLDEERLLRIHSFEFEKDRLVCSLAGLLLHYISRNCYKMSELETILVYNSQGKPQFKNSPFHFSISHSGNWLLCAWSNQLVGIDVEKVEVIPDYLDIAKQFFHPCEYENLKQKNPAKQLQDFYKLWTAKESYIKYSGEGLSCPLSSFFIDEDSYGFFLSERPLPRFYSGWLDSEHPYTVYSDEQIENDSFVFLSESAFSSGLEEHLKQ</sequence>